<gene>
    <name evidence="1" type="ORF">AMELA_G00053170</name>
</gene>
<dbReference type="EMBL" id="JAAGNN010000004">
    <property type="protein sequence ID" value="KAF4090606.1"/>
    <property type="molecule type" value="Genomic_DNA"/>
</dbReference>
<evidence type="ECO:0000313" key="1">
    <source>
        <dbReference type="EMBL" id="KAF4090606.1"/>
    </source>
</evidence>
<dbReference type="AlphaFoldDB" id="A0A7J6B6Q6"/>
<dbReference type="Gene3D" id="1.10.10.10">
    <property type="entry name" value="Winged helix-like DNA-binding domain superfamily/Winged helix DNA-binding domain"/>
    <property type="match status" value="1"/>
</dbReference>
<dbReference type="Proteomes" id="UP000593565">
    <property type="component" value="Unassembled WGS sequence"/>
</dbReference>
<proteinExistence type="predicted"/>
<protein>
    <submittedName>
        <fullName evidence="1">Uncharacterized protein</fullName>
    </submittedName>
</protein>
<dbReference type="InterPro" id="IPR036388">
    <property type="entry name" value="WH-like_DNA-bd_sf"/>
</dbReference>
<reference evidence="1 2" key="1">
    <citation type="submission" date="2020-02" db="EMBL/GenBank/DDBJ databases">
        <title>A chromosome-scale genome assembly of the black bullhead catfish (Ameiurus melas).</title>
        <authorList>
            <person name="Wen M."/>
            <person name="Zham M."/>
            <person name="Cabau C."/>
            <person name="Klopp C."/>
            <person name="Donnadieu C."/>
            <person name="Roques C."/>
            <person name="Bouchez O."/>
            <person name="Lampietro C."/>
            <person name="Jouanno E."/>
            <person name="Herpin A."/>
            <person name="Louis A."/>
            <person name="Berthelot C."/>
            <person name="Parey E."/>
            <person name="Roest-Crollius H."/>
            <person name="Braasch I."/>
            <person name="Postlethwait J."/>
            <person name="Robinson-Rechavi M."/>
            <person name="Echchiki A."/>
            <person name="Begum T."/>
            <person name="Montfort J."/>
            <person name="Schartl M."/>
            <person name="Bobe J."/>
            <person name="Guiguen Y."/>
        </authorList>
    </citation>
    <scope>NUCLEOTIDE SEQUENCE [LARGE SCALE GENOMIC DNA]</scope>
    <source>
        <strain evidence="1">M_S1</strain>
        <tissue evidence="1">Blood</tissue>
    </source>
</reference>
<evidence type="ECO:0000313" key="2">
    <source>
        <dbReference type="Proteomes" id="UP000593565"/>
    </source>
</evidence>
<keyword evidence="2" id="KW-1185">Reference proteome</keyword>
<sequence length="121" mass="13908">MSKKVIEIHQSGMYKGYKAISKALGLQTTTVRAKWKNSAVHPTTKDNIKGPTSLYCINTGHCSWLQYQKHTGQKWHPWKSESFTITPLTICMKNAFKTHPGHFLQRLWLINPDLFKIKGQP</sequence>
<accession>A0A7J6B6Q6</accession>
<name>A0A7J6B6Q6_AMEME</name>
<comment type="caution">
    <text evidence="1">The sequence shown here is derived from an EMBL/GenBank/DDBJ whole genome shotgun (WGS) entry which is preliminary data.</text>
</comment>
<organism evidence="1 2">
    <name type="scientific">Ameiurus melas</name>
    <name type="common">Black bullhead</name>
    <name type="synonym">Silurus melas</name>
    <dbReference type="NCBI Taxonomy" id="219545"/>
    <lineage>
        <taxon>Eukaryota</taxon>
        <taxon>Metazoa</taxon>
        <taxon>Chordata</taxon>
        <taxon>Craniata</taxon>
        <taxon>Vertebrata</taxon>
        <taxon>Euteleostomi</taxon>
        <taxon>Actinopterygii</taxon>
        <taxon>Neopterygii</taxon>
        <taxon>Teleostei</taxon>
        <taxon>Ostariophysi</taxon>
        <taxon>Siluriformes</taxon>
        <taxon>Ictaluridae</taxon>
        <taxon>Ameiurus</taxon>
    </lineage>
</organism>